<dbReference type="AlphaFoldDB" id="A0A494YUJ2"/>
<dbReference type="EMBL" id="RBZO01000026">
    <property type="protein sequence ID" value="RKQ13798.1"/>
    <property type="molecule type" value="Genomic_DNA"/>
</dbReference>
<dbReference type="InterPro" id="IPR008844">
    <property type="entry name" value="Spore_GerAC-like"/>
</dbReference>
<dbReference type="PROSITE" id="PS51257">
    <property type="entry name" value="PROKAR_LIPOPROTEIN"/>
    <property type="match status" value="1"/>
</dbReference>
<proteinExistence type="inferred from homology"/>
<evidence type="ECO:0000259" key="8">
    <source>
        <dbReference type="Pfam" id="PF05504"/>
    </source>
</evidence>
<keyword evidence="3" id="KW-0309">Germination</keyword>
<name>A0A494YUJ2_9BACI</name>
<keyword evidence="5" id="KW-0472">Membrane</keyword>
<evidence type="ECO:0000256" key="3">
    <source>
        <dbReference type="ARBA" id="ARBA00022544"/>
    </source>
</evidence>
<dbReference type="RefSeq" id="WP_121133188.1">
    <property type="nucleotide sequence ID" value="NZ_JBHUFK010000017.1"/>
</dbReference>
<dbReference type="Pfam" id="PF05504">
    <property type="entry name" value="Spore_GerAC"/>
    <property type="match status" value="1"/>
</dbReference>
<dbReference type="GO" id="GO:0009847">
    <property type="term" value="P:spore germination"/>
    <property type="evidence" value="ECO:0007669"/>
    <property type="project" value="InterPro"/>
</dbReference>
<dbReference type="PANTHER" id="PTHR35789">
    <property type="entry name" value="SPORE GERMINATION PROTEIN B3"/>
    <property type="match status" value="1"/>
</dbReference>
<dbReference type="Gene3D" id="6.20.190.10">
    <property type="entry name" value="Nutrient germinant receptor protein C, domain 1"/>
    <property type="match status" value="1"/>
</dbReference>
<keyword evidence="11" id="KW-1185">Reference proteome</keyword>
<dbReference type="NCBIfam" id="TIGR02887">
    <property type="entry name" value="spore_ger_x_C"/>
    <property type="match status" value="1"/>
</dbReference>
<dbReference type="InterPro" id="IPR057336">
    <property type="entry name" value="GerAC_N"/>
</dbReference>
<comment type="caution">
    <text evidence="10">The sequence shown here is derived from an EMBL/GenBank/DDBJ whole genome shotgun (WGS) entry which is preliminary data.</text>
</comment>
<evidence type="ECO:0000259" key="9">
    <source>
        <dbReference type="Pfam" id="PF25198"/>
    </source>
</evidence>
<evidence type="ECO:0000256" key="2">
    <source>
        <dbReference type="ARBA" id="ARBA00007886"/>
    </source>
</evidence>
<sequence length="392" mass="43916">MRNKVLKMIGWPLFLFFLAGCWDAVELEERGFLSGIAVDLAEEQGENTTFELTQQFVVPAGLGSTTEAGGGKAFRNLSQTGESIFEINTKIARQANRMAGVEHLEVVIISSDVAEKEGIFADIMDVFIREQNMRRGTFLVVSEGKAKELLNVEPEQVKIPALYISELTESKQVTSTTEPTRIGNIHESLLSKRSFIIPDLSVFSDNSIDYEGLGVFRGETSQMVGTLTGNEAKGLNYIVGQNQEGSVPAKVEDKLATFDIANGDSTFKLTNRDKDNLTFQVTIDIGAIIVEYFGSLDPYKKENMEKFQKGLEEEIKRQAEAAIKQVKDDYQVDVFTFDDFLRTDHYELWEEIKEDWDAGENYFAKSDIEIDVNVTIIEPGNSFQVENEGETE</sequence>
<reference evidence="10 11" key="1">
    <citation type="journal article" date="2015" name="Antonie Van Leeuwenhoek">
        <title>Oceanobacillus bengalensis sp. nov., a bacterium isolated from seawater of the Bay of Bengal.</title>
        <authorList>
            <person name="Yongchang O."/>
            <person name="Xiang W."/>
            <person name="Wang G."/>
        </authorList>
    </citation>
    <scope>NUCLEOTIDE SEQUENCE [LARGE SCALE GENOMIC DNA]</scope>
    <source>
        <strain evidence="10 11">MCCC 1K00260</strain>
    </source>
</reference>
<dbReference type="OrthoDB" id="2569624at2"/>
<feature type="domain" description="Spore germination GerAC-like C-terminal" evidence="8">
    <location>
        <begin position="211"/>
        <end position="380"/>
    </location>
</feature>
<feature type="domain" description="Spore germination protein N-terminal" evidence="9">
    <location>
        <begin position="23"/>
        <end position="200"/>
    </location>
</feature>
<comment type="similarity">
    <text evidence="2">Belongs to the GerABKC lipoprotein family.</text>
</comment>
<dbReference type="Gene3D" id="3.30.300.210">
    <property type="entry name" value="Nutrient germinant receptor protein C, domain 3"/>
    <property type="match status" value="1"/>
</dbReference>
<keyword evidence="7" id="KW-0449">Lipoprotein</keyword>
<keyword evidence="4" id="KW-0732">Signal</keyword>
<evidence type="ECO:0000313" key="11">
    <source>
        <dbReference type="Proteomes" id="UP000281813"/>
    </source>
</evidence>
<dbReference type="GO" id="GO:0016020">
    <property type="term" value="C:membrane"/>
    <property type="evidence" value="ECO:0007669"/>
    <property type="project" value="UniProtKB-SubCell"/>
</dbReference>
<evidence type="ECO:0000256" key="7">
    <source>
        <dbReference type="ARBA" id="ARBA00023288"/>
    </source>
</evidence>
<dbReference type="Proteomes" id="UP000281813">
    <property type="component" value="Unassembled WGS sequence"/>
</dbReference>
<keyword evidence="6" id="KW-0564">Palmitate</keyword>
<comment type="subcellular location">
    <subcellularLocation>
        <location evidence="1">Membrane</location>
        <topology evidence="1">Lipid-anchor</topology>
    </subcellularLocation>
</comment>
<evidence type="ECO:0000256" key="5">
    <source>
        <dbReference type="ARBA" id="ARBA00023136"/>
    </source>
</evidence>
<dbReference type="InterPro" id="IPR038501">
    <property type="entry name" value="Spore_GerAC_C_sf"/>
</dbReference>
<gene>
    <name evidence="10" type="ORF">D8M05_14930</name>
</gene>
<evidence type="ECO:0000256" key="4">
    <source>
        <dbReference type="ARBA" id="ARBA00022729"/>
    </source>
</evidence>
<evidence type="ECO:0000256" key="6">
    <source>
        <dbReference type="ARBA" id="ARBA00023139"/>
    </source>
</evidence>
<dbReference type="PANTHER" id="PTHR35789:SF1">
    <property type="entry name" value="SPORE GERMINATION PROTEIN B3"/>
    <property type="match status" value="1"/>
</dbReference>
<accession>A0A494YUJ2</accession>
<evidence type="ECO:0000256" key="1">
    <source>
        <dbReference type="ARBA" id="ARBA00004635"/>
    </source>
</evidence>
<evidence type="ECO:0000313" key="10">
    <source>
        <dbReference type="EMBL" id="RKQ13798.1"/>
    </source>
</evidence>
<organism evidence="10 11">
    <name type="scientific">Oceanobacillus bengalensis</name>
    <dbReference type="NCBI Taxonomy" id="1435466"/>
    <lineage>
        <taxon>Bacteria</taxon>
        <taxon>Bacillati</taxon>
        <taxon>Bacillota</taxon>
        <taxon>Bacilli</taxon>
        <taxon>Bacillales</taxon>
        <taxon>Bacillaceae</taxon>
        <taxon>Oceanobacillus</taxon>
    </lineage>
</organism>
<dbReference type="InterPro" id="IPR046953">
    <property type="entry name" value="Spore_GerAC-like_C"/>
</dbReference>
<dbReference type="Pfam" id="PF25198">
    <property type="entry name" value="Spore_GerAC_N"/>
    <property type="match status" value="1"/>
</dbReference>
<protein>
    <submittedName>
        <fullName evidence="10">Ger(X)C family spore germination protein</fullName>
    </submittedName>
</protein>